<sequence length="110" mass="11305">MGKTKRPNIPGPSQTGSPGRTSGPMDGYLATPQDTRSAQAAAKMAPASPDASSNDSLAQGTGRGESLTQIAADLATISANMLSRTDKTEMLAEIRTAIREEVMESGGPRG</sequence>
<evidence type="ECO:0000313" key="2">
    <source>
        <dbReference type="EMBL" id="CAH2324000.1"/>
    </source>
</evidence>
<dbReference type="AlphaFoldDB" id="A0AAD1TCB0"/>
<dbReference type="Proteomes" id="UP001295444">
    <property type="component" value="Chromosome 12"/>
</dbReference>
<evidence type="ECO:0000313" key="3">
    <source>
        <dbReference type="Proteomes" id="UP001295444"/>
    </source>
</evidence>
<feature type="region of interest" description="Disordered" evidence="1">
    <location>
        <begin position="1"/>
        <end position="64"/>
    </location>
</feature>
<dbReference type="EMBL" id="OW240923">
    <property type="protein sequence ID" value="CAH2324000.1"/>
    <property type="molecule type" value="Genomic_DNA"/>
</dbReference>
<organism evidence="2 3">
    <name type="scientific">Pelobates cultripes</name>
    <name type="common">Western spadefoot toad</name>
    <dbReference type="NCBI Taxonomy" id="61616"/>
    <lineage>
        <taxon>Eukaryota</taxon>
        <taxon>Metazoa</taxon>
        <taxon>Chordata</taxon>
        <taxon>Craniata</taxon>
        <taxon>Vertebrata</taxon>
        <taxon>Euteleostomi</taxon>
        <taxon>Amphibia</taxon>
        <taxon>Batrachia</taxon>
        <taxon>Anura</taxon>
        <taxon>Pelobatoidea</taxon>
        <taxon>Pelobatidae</taxon>
        <taxon>Pelobates</taxon>
    </lineage>
</organism>
<name>A0AAD1TCB0_PELCU</name>
<feature type="compositionally biased region" description="Polar residues" evidence="1">
    <location>
        <begin position="11"/>
        <end position="20"/>
    </location>
</feature>
<evidence type="ECO:0000256" key="1">
    <source>
        <dbReference type="SAM" id="MobiDB-lite"/>
    </source>
</evidence>
<feature type="compositionally biased region" description="Low complexity" evidence="1">
    <location>
        <begin position="37"/>
        <end position="58"/>
    </location>
</feature>
<protein>
    <submittedName>
        <fullName evidence="2">Uncharacterized protein</fullName>
    </submittedName>
</protein>
<keyword evidence="3" id="KW-1185">Reference proteome</keyword>
<accession>A0AAD1TCB0</accession>
<gene>
    <name evidence="2" type="ORF">PECUL_23A052289</name>
</gene>
<reference evidence="2" key="1">
    <citation type="submission" date="2022-03" db="EMBL/GenBank/DDBJ databases">
        <authorList>
            <person name="Alioto T."/>
            <person name="Alioto T."/>
            <person name="Gomez Garrido J."/>
        </authorList>
    </citation>
    <scope>NUCLEOTIDE SEQUENCE</scope>
</reference>
<proteinExistence type="predicted"/>